<accession>A0A0R0M529</accession>
<dbReference type="Proteomes" id="UP000051530">
    <property type="component" value="Unassembled WGS sequence"/>
</dbReference>
<keyword evidence="3" id="KW-1185">Reference proteome</keyword>
<keyword evidence="1" id="KW-0472">Membrane</keyword>
<gene>
    <name evidence="2" type="ORF">M153_2220005490</name>
</gene>
<dbReference type="VEuPathDB" id="MicrosporidiaDB:M153_2220005490"/>
<proteinExistence type="predicted"/>
<dbReference type="AlphaFoldDB" id="A0A0R0M529"/>
<name>A0A0R0M529_9MICR</name>
<keyword evidence="1" id="KW-1133">Transmembrane helix</keyword>
<reference evidence="2 3" key="1">
    <citation type="submission" date="2015-07" db="EMBL/GenBank/DDBJ databases">
        <title>The genome of Pseudoloma neurophilia, a relevant intracellular parasite of the zebrafish.</title>
        <authorList>
            <person name="Ndikumana S."/>
            <person name="Pelin A."/>
            <person name="Sanders J."/>
            <person name="Corradi N."/>
        </authorList>
    </citation>
    <scope>NUCLEOTIDE SEQUENCE [LARGE SCALE GENOMIC DNA]</scope>
    <source>
        <strain evidence="2 3">MK1</strain>
    </source>
</reference>
<comment type="caution">
    <text evidence="2">The sequence shown here is derived from an EMBL/GenBank/DDBJ whole genome shotgun (WGS) entry which is preliminary data.</text>
</comment>
<evidence type="ECO:0000313" key="2">
    <source>
        <dbReference type="EMBL" id="KRH94527.1"/>
    </source>
</evidence>
<evidence type="ECO:0000256" key="1">
    <source>
        <dbReference type="SAM" id="Phobius"/>
    </source>
</evidence>
<sequence>MVENNHFNSFFYLMINFQLTLFLLQIILTDTDNKRYQLLLSGKILNKNVKNHEKNTITTITTINTKFTLTEKVFQQIKKYRKHRNIPCKPKDAQKIMQIEIMFGLLKIDKLFKTNDNSVS</sequence>
<protein>
    <submittedName>
        <fullName evidence="2">Uncharacterized protein</fullName>
    </submittedName>
</protein>
<organism evidence="2 3">
    <name type="scientific">Pseudoloma neurophilia</name>
    <dbReference type="NCBI Taxonomy" id="146866"/>
    <lineage>
        <taxon>Eukaryota</taxon>
        <taxon>Fungi</taxon>
        <taxon>Fungi incertae sedis</taxon>
        <taxon>Microsporidia</taxon>
        <taxon>Pseudoloma</taxon>
    </lineage>
</organism>
<feature type="transmembrane region" description="Helical" evidence="1">
    <location>
        <begin position="6"/>
        <end position="28"/>
    </location>
</feature>
<dbReference type="EMBL" id="LGUB01000062">
    <property type="protein sequence ID" value="KRH94527.1"/>
    <property type="molecule type" value="Genomic_DNA"/>
</dbReference>
<evidence type="ECO:0000313" key="3">
    <source>
        <dbReference type="Proteomes" id="UP000051530"/>
    </source>
</evidence>
<keyword evidence="1" id="KW-0812">Transmembrane</keyword>